<evidence type="ECO:0000313" key="2">
    <source>
        <dbReference type="Proteomes" id="UP000053780"/>
    </source>
</evidence>
<dbReference type="HOGENOM" id="CLU_1907257_0_0_1"/>
<organism evidence="1 2">
    <name type="scientific">Vairimorpha apis BRL 01</name>
    <dbReference type="NCBI Taxonomy" id="1037528"/>
    <lineage>
        <taxon>Eukaryota</taxon>
        <taxon>Fungi</taxon>
        <taxon>Fungi incertae sedis</taxon>
        <taxon>Microsporidia</taxon>
        <taxon>Nosematidae</taxon>
        <taxon>Vairimorpha</taxon>
    </lineage>
</organism>
<dbReference type="AlphaFoldDB" id="T0LBY8"/>
<proteinExistence type="predicted"/>
<evidence type="ECO:0000313" key="1">
    <source>
        <dbReference type="EMBL" id="EQB61853.1"/>
    </source>
</evidence>
<dbReference type="Proteomes" id="UP000053780">
    <property type="component" value="Unassembled WGS sequence"/>
</dbReference>
<dbReference type="EMBL" id="KE647076">
    <property type="protein sequence ID" value="EQB61853.1"/>
    <property type="molecule type" value="Genomic_DNA"/>
</dbReference>
<name>T0LBY8_9MICR</name>
<keyword evidence="2" id="KW-1185">Reference proteome</keyword>
<sequence length="133" mass="15990">MMRNKNVTFSKFDLNSFVDDFANLKINLYWHLDKIESDVMMECGREERMECGRERDVMMECDKGMLDCGDGCDGRDERYTDYRCEGRMDYVCDGEEKMDYRCTTEEGRMDCNIDCNNKGRLNYFYKSKRYNTY</sequence>
<dbReference type="VEuPathDB" id="MicrosporidiaDB:NAPIS_ORF00573"/>
<accession>T0LBY8</accession>
<reference evidence="1 2" key="1">
    <citation type="journal article" date="2013" name="BMC Genomics">
        <title>Genome sequencing and comparative genomics of honey bee microsporidia, Nosema apis reveal novel insights into host-parasite interactions.</title>
        <authorList>
            <person name="Chen Yp."/>
            <person name="Pettis J.S."/>
            <person name="Zhao Y."/>
            <person name="Liu X."/>
            <person name="Tallon L.J."/>
            <person name="Sadzewicz L.D."/>
            <person name="Li R."/>
            <person name="Zheng H."/>
            <person name="Huang S."/>
            <person name="Zhang X."/>
            <person name="Hamilton M.C."/>
            <person name="Pernal S.F."/>
            <person name="Melathopoulos A.P."/>
            <person name="Yan X."/>
            <person name="Evans J.D."/>
        </authorList>
    </citation>
    <scope>NUCLEOTIDE SEQUENCE [LARGE SCALE GENOMIC DNA]</scope>
    <source>
        <strain evidence="1 2">BRL 01</strain>
    </source>
</reference>
<gene>
    <name evidence="1" type="ORF">NAPIS_ORF00573</name>
</gene>
<protein>
    <submittedName>
        <fullName evidence="1">Uncharacterized protein</fullName>
    </submittedName>
</protein>